<evidence type="ECO:0000256" key="2">
    <source>
        <dbReference type="ARBA" id="ARBA00022525"/>
    </source>
</evidence>
<evidence type="ECO:0000313" key="4">
    <source>
        <dbReference type="EMBL" id="OJJ16519.1"/>
    </source>
</evidence>
<dbReference type="Gene3D" id="1.10.640.10">
    <property type="entry name" value="Haem peroxidase domain superfamily, animal type"/>
    <property type="match status" value="1"/>
</dbReference>
<dbReference type="SUPFAM" id="SSF48113">
    <property type="entry name" value="Heme-dependent peroxidases"/>
    <property type="match status" value="1"/>
</dbReference>
<keyword evidence="5" id="KW-1185">Reference proteome</keyword>
<evidence type="ECO:0000256" key="3">
    <source>
        <dbReference type="ARBA" id="ARBA00023180"/>
    </source>
</evidence>
<dbReference type="EMBL" id="MLAW01000064">
    <property type="protein sequence ID" value="OJJ16519.1"/>
    <property type="molecule type" value="Genomic_DNA"/>
</dbReference>
<evidence type="ECO:0008006" key="6">
    <source>
        <dbReference type="Google" id="ProtNLM"/>
    </source>
</evidence>
<evidence type="ECO:0000256" key="1">
    <source>
        <dbReference type="ARBA" id="ARBA00004613"/>
    </source>
</evidence>
<proteinExistence type="predicted"/>
<dbReference type="InterPro" id="IPR037120">
    <property type="entry name" value="Haem_peroxidase_sf_animal"/>
</dbReference>
<dbReference type="Proteomes" id="UP000183940">
    <property type="component" value="Unassembled WGS sequence"/>
</dbReference>
<gene>
    <name evidence="4" type="ORF">BI308_23650</name>
</gene>
<evidence type="ECO:0000313" key="5">
    <source>
        <dbReference type="Proteomes" id="UP000183940"/>
    </source>
</evidence>
<dbReference type="PROSITE" id="PS50292">
    <property type="entry name" value="PEROXIDASE_3"/>
    <property type="match status" value="1"/>
</dbReference>
<dbReference type="InterPro" id="IPR010255">
    <property type="entry name" value="Haem_peroxidase_sf"/>
</dbReference>
<dbReference type="PANTHER" id="PTHR11475:SF4">
    <property type="entry name" value="CHORION PEROXIDASE"/>
    <property type="match status" value="1"/>
</dbReference>
<dbReference type="GO" id="GO:0020037">
    <property type="term" value="F:heme binding"/>
    <property type="evidence" value="ECO:0007669"/>
    <property type="project" value="InterPro"/>
</dbReference>
<dbReference type="GO" id="GO:0006979">
    <property type="term" value="P:response to oxidative stress"/>
    <property type="evidence" value="ECO:0007669"/>
    <property type="project" value="InterPro"/>
</dbReference>
<dbReference type="InterPro" id="IPR019791">
    <property type="entry name" value="Haem_peroxidase_animal"/>
</dbReference>
<protein>
    <recommendedName>
        <fullName evidence="6">Heme peroxidase</fullName>
    </recommendedName>
</protein>
<name>A0A1L9QKC6_9CYAN</name>
<dbReference type="GO" id="GO:0005576">
    <property type="term" value="C:extracellular region"/>
    <property type="evidence" value="ECO:0007669"/>
    <property type="project" value="UniProtKB-SubCell"/>
</dbReference>
<comment type="subcellular location">
    <subcellularLocation>
        <location evidence="1">Secreted</location>
    </subcellularLocation>
</comment>
<comment type="caution">
    <text evidence="4">The sequence shown here is derived from an EMBL/GenBank/DDBJ whole genome shotgun (WGS) entry which is preliminary data.</text>
</comment>
<dbReference type="Pfam" id="PF03098">
    <property type="entry name" value="An_peroxidase"/>
    <property type="match status" value="1"/>
</dbReference>
<organism evidence="4 5">
    <name type="scientific">Roseofilum reptotaenium AO1-A</name>
    <dbReference type="NCBI Taxonomy" id="1925591"/>
    <lineage>
        <taxon>Bacteria</taxon>
        <taxon>Bacillati</taxon>
        <taxon>Cyanobacteriota</taxon>
        <taxon>Cyanophyceae</taxon>
        <taxon>Desertifilales</taxon>
        <taxon>Desertifilaceae</taxon>
        <taxon>Roseofilum</taxon>
    </lineage>
</organism>
<keyword evidence="2" id="KW-0964">Secreted</keyword>
<accession>A0A1L9QKC6</accession>
<sequence length="164" mass="18243">MRANEQVGLIAVHTLFVREHNRLAEQIAADPDTAMEAEKLELSVDDYIYETARKLVGAKIQIITYNEYLPLLLGTDALSPYQGYDETVNPSISNEFAHAAFRVGHTQVSPTLERIDPQTGVSNPIALRDGFFTTQLILEEGIDSLLLGLASQQAQEIDPLYQVR</sequence>
<dbReference type="GO" id="GO:0004601">
    <property type="term" value="F:peroxidase activity"/>
    <property type="evidence" value="ECO:0007669"/>
    <property type="project" value="InterPro"/>
</dbReference>
<keyword evidence="3" id="KW-0325">Glycoprotein</keyword>
<dbReference type="PANTHER" id="PTHR11475">
    <property type="entry name" value="OXIDASE/PEROXIDASE"/>
    <property type="match status" value="1"/>
</dbReference>
<dbReference type="STRING" id="1925591.BI308_23650"/>
<reference evidence="4" key="1">
    <citation type="submission" date="2016-10" db="EMBL/GenBank/DDBJ databases">
        <title>CRISPR-Cas defence system in Roseofilum reptotaenium: evidence of a bacteriophage-cyanobacterium arms race in the coral black band disease.</title>
        <authorList>
            <person name="Buerger P."/>
            <person name="Wood-Charlson E.M."/>
            <person name="Weynberg K.D."/>
            <person name="Willis B."/>
            <person name="Van Oppen M.J."/>
        </authorList>
    </citation>
    <scope>NUCLEOTIDE SEQUENCE [LARGE SCALE GENOMIC DNA]</scope>
    <source>
        <strain evidence="4">AO1-A</strain>
    </source>
</reference>
<dbReference type="AlphaFoldDB" id="A0A1L9QKC6"/>